<evidence type="ECO:0000313" key="4">
    <source>
        <dbReference type="Proteomes" id="UP000644660"/>
    </source>
</evidence>
<dbReference type="AlphaFoldDB" id="A0A8H2VJV1"/>
<feature type="coiled-coil region" evidence="1">
    <location>
        <begin position="510"/>
        <end position="621"/>
    </location>
</feature>
<dbReference type="Proteomes" id="UP000644660">
    <property type="component" value="Unassembled WGS sequence"/>
</dbReference>
<feature type="coiled-coil region" evidence="1">
    <location>
        <begin position="360"/>
        <end position="387"/>
    </location>
</feature>
<dbReference type="EMBL" id="CAEFZW010000013">
    <property type="protein sequence ID" value="CAB4257029.1"/>
    <property type="molecule type" value="Genomic_DNA"/>
</dbReference>
<evidence type="ECO:0000256" key="1">
    <source>
        <dbReference type="SAM" id="Coils"/>
    </source>
</evidence>
<feature type="region of interest" description="Disordered" evidence="2">
    <location>
        <begin position="1"/>
        <end position="34"/>
    </location>
</feature>
<dbReference type="GeneID" id="64860137"/>
<keyword evidence="4" id="KW-1185">Reference proteome</keyword>
<protein>
    <recommendedName>
        <fullName evidence="5">Mto2p-binding domain-containing protein</fullName>
    </recommendedName>
</protein>
<dbReference type="RefSeq" id="XP_041408873.1">
    <property type="nucleotide sequence ID" value="XM_041552939.1"/>
</dbReference>
<evidence type="ECO:0000313" key="3">
    <source>
        <dbReference type="EMBL" id="CAB4257029.1"/>
    </source>
</evidence>
<sequence>MDNSIDSSNDQREQRKYSLNHISSTDENSKRRSITNPTILLGSMAESIPNTTNNSKIAKDLIDDDDHFHLPSDLNNLALDTMNSSTPQKTSIVDSILTKPIIEEDEHTPNEMGLDFREDGWNIDTSDSVSSKDIPTVTAEMTPWKNKKSSSLIDPPPNFNIPNIKSSVNSSEHLKPLLKSSLDMTDIQKIADNDRLDSITRDINPMEYEKMRRSIASLRMKYNALVEMIKQINLGDNLENGLSNSNRSSVYKRLLEKLERNDDTSDVKLENEKLLTIITEKDATIHNTQHQLTQLQEENVIILNNTDEYIKTSENLCKIVDNVLSYIKNIDFKTFHLSDEEKSILQKAIDLNSNYFPVKMNTLEASIHKLITNLQNSEENILTMKEKEQSSQRGSIMANSTQLNQIITEDIGEKSVDPNMEIIIQDLRKEYDNFIKSIGDKLNMSSQIENELKFKLSRQEDLLHKISLIRKEQQSDVIFDSPHNIEIEKRPSLPEKNMEPTLDNSYIDHIKSLTMLAETQKDKINDLELQVEDTNQVKKENNKVQKENIQLMRKIENIEEMIQQKNENWNNLISQLEGQVNELLHEKQALEELTHSLDNENKNEEQARENFANQLNDMKEHIEYYIKENEKIRESNDSLRSMVLQVKASQTNTINKLDTEFNNFNQNLLLHFLKVFEILKNIIERHSIEQSIQKVEKLSSISSLDNLKDAGPKFEVIYIFIEMALESIIQSYTEILVETAPITKNNFSNSKPGNSTNHDMQIKINELQKRWTFERERRKLDATAAEAKITKLQIENDLLKEQIFNASLND</sequence>
<evidence type="ECO:0000256" key="2">
    <source>
        <dbReference type="SAM" id="MobiDB-lite"/>
    </source>
</evidence>
<organism evidence="3 4">
    <name type="scientific">Maudiozyma barnettii</name>
    <dbReference type="NCBI Taxonomy" id="61262"/>
    <lineage>
        <taxon>Eukaryota</taxon>
        <taxon>Fungi</taxon>
        <taxon>Dikarya</taxon>
        <taxon>Ascomycota</taxon>
        <taxon>Saccharomycotina</taxon>
        <taxon>Saccharomycetes</taxon>
        <taxon>Saccharomycetales</taxon>
        <taxon>Saccharomycetaceae</taxon>
        <taxon>Maudiozyma</taxon>
    </lineage>
</organism>
<comment type="caution">
    <text evidence="3">The sequence shown here is derived from an EMBL/GenBank/DDBJ whole genome shotgun (WGS) entry which is preliminary data.</text>
</comment>
<name>A0A8H2VJV1_9SACH</name>
<reference evidence="3 4" key="1">
    <citation type="submission" date="2020-05" db="EMBL/GenBank/DDBJ databases">
        <authorList>
            <person name="Casaregola S."/>
            <person name="Devillers H."/>
            <person name="Grondin C."/>
        </authorList>
    </citation>
    <scope>NUCLEOTIDE SEQUENCE [LARGE SCALE GENOMIC DNA]</scope>
    <source>
        <strain evidence="3 4">CLIB 1767</strain>
    </source>
</reference>
<proteinExistence type="predicted"/>
<gene>
    <name evidence="3" type="ORF">KABA2_13S01408</name>
</gene>
<feature type="region of interest" description="Disordered" evidence="2">
    <location>
        <begin position="139"/>
        <end position="158"/>
    </location>
</feature>
<keyword evidence="1" id="KW-0175">Coiled coil</keyword>
<evidence type="ECO:0008006" key="5">
    <source>
        <dbReference type="Google" id="ProtNLM"/>
    </source>
</evidence>
<accession>A0A8H2VJV1</accession>